<accession>A0ABX3H4V6</accession>
<evidence type="ECO:0000256" key="2">
    <source>
        <dbReference type="ARBA" id="ARBA00023015"/>
    </source>
</evidence>
<keyword evidence="1" id="KW-0963">Cytoplasm</keyword>
<dbReference type="InterPro" id="IPR018060">
    <property type="entry name" value="HTH_AraC"/>
</dbReference>
<organism evidence="8 9">
    <name type="scientific">Paenibacillus borealis</name>
    <dbReference type="NCBI Taxonomy" id="160799"/>
    <lineage>
        <taxon>Bacteria</taxon>
        <taxon>Bacillati</taxon>
        <taxon>Bacillota</taxon>
        <taxon>Bacilli</taxon>
        <taxon>Bacillales</taxon>
        <taxon>Paenibacillaceae</taxon>
        <taxon>Paenibacillus</taxon>
    </lineage>
</organism>
<dbReference type="SUPFAM" id="SSF53807">
    <property type="entry name" value="Helical backbone' metal receptor"/>
    <property type="match status" value="1"/>
</dbReference>
<feature type="domain" description="Fe/B12 periplasmic-binding" evidence="7">
    <location>
        <begin position="287"/>
        <end position="546"/>
    </location>
</feature>
<dbReference type="PANTHER" id="PTHR46796:SF13">
    <property type="entry name" value="HTH-TYPE TRANSCRIPTIONAL ACTIVATOR RHAS"/>
    <property type="match status" value="1"/>
</dbReference>
<dbReference type="PROSITE" id="PS00041">
    <property type="entry name" value="HTH_ARAC_FAMILY_1"/>
    <property type="match status" value="1"/>
</dbReference>
<name>A0ABX3H4V6_PAEBO</name>
<reference evidence="8 9" key="1">
    <citation type="submission" date="2016-10" db="EMBL/GenBank/DDBJ databases">
        <title>Paenibacillus species isolates.</title>
        <authorList>
            <person name="Beno S.M."/>
        </authorList>
    </citation>
    <scope>NUCLEOTIDE SEQUENCE [LARGE SCALE GENOMIC DNA]</scope>
    <source>
        <strain evidence="8 9">FSL H7-0744</strain>
    </source>
</reference>
<dbReference type="Pfam" id="PF12833">
    <property type="entry name" value="HTH_18"/>
    <property type="match status" value="1"/>
</dbReference>
<gene>
    <name evidence="8" type="ORF">BSK56_19985</name>
</gene>
<dbReference type="InterPro" id="IPR050204">
    <property type="entry name" value="AraC_XylS_family_regulators"/>
</dbReference>
<dbReference type="Gene3D" id="1.10.10.60">
    <property type="entry name" value="Homeodomain-like"/>
    <property type="match status" value="2"/>
</dbReference>
<dbReference type="SUPFAM" id="SSF51215">
    <property type="entry name" value="Regulatory protein AraC"/>
    <property type="match status" value="1"/>
</dbReference>
<dbReference type="InterPro" id="IPR037923">
    <property type="entry name" value="HTH-like"/>
</dbReference>
<dbReference type="RefSeq" id="WP_076112462.1">
    <property type="nucleotide sequence ID" value="NZ_MPTB01000026.1"/>
</dbReference>
<dbReference type="Pfam" id="PF01497">
    <property type="entry name" value="Peripla_BP_2"/>
    <property type="match status" value="1"/>
</dbReference>
<keyword evidence="2" id="KW-0805">Transcription regulation</keyword>
<evidence type="ECO:0000313" key="8">
    <source>
        <dbReference type="EMBL" id="OMD45403.1"/>
    </source>
</evidence>
<dbReference type="Gene3D" id="3.40.50.1980">
    <property type="entry name" value="Nitrogenase molybdenum iron protein domain"/>
    <property type="match status" value="2"/>
</dbReference>
<proteinExistence type="predicted"/>
<sequence length="546" mass="63242">MLNPNKHIVNKSYIPLDNLSFKLREIIHIKCNPDEWEIKLQFIESHQLLIAASGQGWLNVDGQFIEMREGNMYVCTPGQLIQAVAHSFDERGFYHLRFDVIEDDKSTVDPMQMVKRDSVFPVKGEVAASSPVSVNALCESICNYLQSEDQLKRFRSHILFQELLYHILQDAHVVQAKDSDAALEYVKTYIEQHYQEELSIEQLAKVAGVSSRHFMRLFKKRYGCSAIDYLAAFRITQAQQLMRTGGEYRLKDIARHVGYPDDLYFRRKFKQISGLPPAAFMRNSKQKIAAYHGSSIGQLLPLQVTPSAAPSDHPWANYYQRKYQTDLVLPLSTDHSLKRDELKLAEPDFIIGIDSFVSAEEQTRIRQIAPAFFVPWIDNDWRGHLRLIAQFLDKTAIAETWLGNYERKAHFVREQIKNTIGEENLLILRITGDRYHVLGCRSLDAVFYDDLHLVPARGVDRMNPNQQLTPDELTDFCPDRILLILDEDPLSQSSWRDLMRSASWRELKAVRNGHVDFLPTYPWVEYTAFTHDLILDEALKLWRNRA</sequence>
<evidence type="ECO:0000256" key="5">
    <source>
        <dbReference type="ARBA" id="ARBA00023163"/>
    </source>
</evidence>
<evidence type="ECO:0000256" key="3">
    <source>
        <dbReference type="ARBA" id="ARBA00023125"/>
    </source>
</evidence>
<dbReference type="PANTHER" id="PTHR46796">
    <property type="entry name" value="HTH-TYPE TRANSCRIPTIONAL ACTIVATOR RHAS-RELATED"/>
    <property type="match status" value="1"/>
</dbReference>
<keyword evidence="3" id="KW-0238">DNA-binding</keyword>
<dbReference type="SUPFAM" id="SSF46689">
    <property type="entry name" value="Homeodomain-like"/>
    <property type="match status" value="2"/>
</dbReference>
<dbReference type="SMART" id="SM00342">
    <property type="entry name" value="HTH_ARAC"/>
    <property type="match status" value="1"/>
</dbReference>
<keyword evidence="4" id="KW-0010">Activator</keyword>
<evidence type="ECO:0000259" key="7">
    <source>
        <dbReference type="PROSITE" id="PS50983"/>
    </source>
</evidence>
<evidence type="ECO:0000256" key="1">
    <source>
        <dbReference type="ARBA" id="ARBA00022490"/>
    </source>
</evidence>
<dbReference type="Proteomes" id="UP000187412">
    <property type="component" value="Unassembled WGS sequence"/>
</dbReference>
<feature type="domain" description="HTH araC/xylS-type" evidence="6">
    <location>
        <begin position="184"/>
        <end position="283"/>
    </location>
</feature>
<evidence type="ECO:0000256" key="4">
    <source>
        <dbReference type="ARBA" id="ARBA00023159"/>
    </source>
</evidence>
<evidence type="ECO:0008006" key="10">
    <source>
        <dbReference type="Google" id="ProtNLM"/>
    </source>
</evidence>
<dbReference type="EMBL" id="MPTB01000026">
    <property type="protein sequence ID" value="OMD45403.1"/>
    <property type="molecule type" value="Genomic_DNA"/>
</dbReference>
<evidence type="ECO:0000313" key="9">
    <source>
        <dbReference type="Proteomes" id="UP000187412"/>
    </source>
</evidence>
<dbReference type="InterPro" id="IPR018062">
    <property type="entry name" value="HTH_AraC-typ_CS"/>
</dbReference>
<dbReference type="InterPro" id="IPR002491">
    <property type="entry name" value="ABC_transptr_periplasmic_BD"/>
</dbReference>
<dbReference type="PROSITE" id="PS01124">
    <property type="entry name" value="HTH_ARAC_FAMILY_2"/>
    <property type="match status" value="1"/>
</dbReference>
<evidence type="ECO:0000259" key="6">
    <source>
        <dbReference type="PROSITE" id="PS01124"/>
    </source>
</evidence>
<protein>
    <recommendedName>
        <fullName evidence="10">AraC family transcriptional regulator</fullName>
    </recommendedName>
</protein>
<comment type="caution">
    <text evidence="8">The sequence shown here is derived from an EMBL/GenBank/DDBJ whole genome shotgun (WGS) entry which is preliminary data.</text>
</comment>
<dbReference type="PROSITE" id="PS50983">
    <property type="entry name" value="FE_B12_PBP"/>
    <property type="match status" value="1"/>
</dbReference>
<keyword evidence="9" id="KW-1185">Reference proteome</keyword>
<keyword evidence="5" id="KW-0804">Transcription</keyword>
<dbReference type="InterPro" id="IPR009057">
    <property type="entry name" value="Homeodomain-like_sf"/>
</dbReference>